<evidence type="ECO:0000313" key="3">
    <source>
        <dbReference type="EMBL" id="PWB86745.1"/>
    </source>
</evidence>
<dbReference type="GO" id="GO:0050152">
    <property type="term" value="F:omega-amidase activity"/>
    <property type="evidence" value="ECO:0007669"/>
    <property type="project" value="TreeGrafter"/>
</dbReference>
<dbReference type="CDD" id="cd07572">
    <property type="entry name" value="nit"/>
    <property type="match status" value="1"/>
</dbReference>
<dbReference type="GO" id="GO:0006528">
    <property type="term" value="P:asparagine metabolic process"/>
    <property type="evidence" value="ECO:0007669"/>
    <property type="project" value="TreeGrafter"/>
</dbReference>
<dbReference type="InterPro" id="IPR003010">
    <property type="entry name" value="C-N_Hydrolase"/>
</dbReference>
<keyword evidence="1 3" id="KW-0378">Hydrolase</keyword>
<dbReference type="PROSITE" id="PS50263">
    <property type="entry name" value="CN_HYDROLASE"/>
    <property type="match status" value="1"/>
</dbReference>
<dbReference type="GO" id="GO:0106008">
    <property type="term" value="F:2-oxoglutaramate amidase activity"/>
    <property type="evidence" value="ECO:0007669"/>
    <property type="project" value="UniProtKB-EC"/>
</dbReference>
<dbReference type="SUPFAM" id="SSF56317">
    <property type="entry name" value="Carbon-nitrogen hydrolase"/>
    <property type="match status" value="1"/>
</dbReference>
<dbReference type="EC" id="3.5.1.111" evidence="3"/>
<dbReference type="GO" id="GO:0006541">
    <property type="term" value="P:glutamine metabolic process"/>
    <property type="evidence" value="ECO:0007669"/>
    <property type="project" value="TreeGrafter"/>
</dbReference>
<dbReference type="InterPro" id="IPR045254">
    <property type="entry name" value="Nit1/2_C-N_Hydrolase"/>
</dbReference>
<evidence type="ECO:0000259" key="2">
    <source>
        <dbReference type="PROSITE" id="PS50263"/>
    </source>
</evidence>
<dbReference type="InterPro" id="IPR036526">
    <property type="entry name" value="C-N_Hydrolase_sf"/>
</dbReference>
<reference evidence="3 4" key="1">
    <citation type="submission" date="2017-03" db="EMBL/GenBank/DDBJ databases">
        <title>Genome sequence of Methanobrevibacter wosei.</title>
        <authorList>
            <person name="Poehlein A."/>
            <person name="Seedorf H."/>
            <person name="Daniel R."/>
        </authorList>
    </citation>
    <scope>NUCLEOTIDE SEQUENCE [LARGE SCALE GENOMIC DNA]</scope>
    <source>
        <strain evidence="3 4">DSM 11979</strain>
    </source>
</reference>
<comment type="caution">
    <text evidence="3">The sequence shown here is derived from an EMBL/GenBank/DDBJ whole genome shotgun (WGS) entry which is preliminary data.</text>
</comment>
<sequence length="293" mass="33312">MNSIHTSFFILSDFMNTIKIALCQMKVIDNKEENLKKAISMIKTASKMDANLIILPEMFNCPYENEKFIEYSEEAENSYTLNLISKIASEEKKYILAGSIPEKETTSTSEKIYNTSFMFNPKGKIIAKHRKMHLFDIDVKGKIYFKESDTLNAGNQITIAETSFGKIGIGICYDIRFPELARLMALEGADILCYPGAFNLTTGPAHWEMLFKARACDNQVFTIGVAPALDKNANYNSYGHSLIVNPWGEIISSASFEEELIIAEIDLNEIKKVREELPLLKNRRKDIYNLEKK</sequence>
<gene>
    <name evidence="3" type="ORF">MBBWO_04590</name>
</gene>
<protein>
    <submittedName>
        <fullName evidence="3">2-oxoglutaramate amidase</fullName>
        <ecNumber evidence="3">3.5.1.111</ecNumber>
    </submittedName>
</protein>
<dbReference type="Proteomes" id="UP000245577">
    <property type="component" value="Unassembled WGS sequence"/>
</dbReference>
<accession>A0A2U1S8Z9</accession>
<dbReference type="InterPro" id="IPR001110">
    <property type="entry name" value="UPF0012_CS"/>
</dbReference>
<keyword evidence="4" id="KW-1185">Reference proteome</keyword>
<evidence type="ECO:0000313" key="4">
    <source>
        <dbReference type="Proteomes" id="UP000245577"/>
    </source>
</evidence>
<dbReference type="Pfam" id="PF00795">
    <property type="entry name" value="CN_hydrolase"/>
    <property type="match status" value="1"/>
</dbReference>
<feature type="domain" description="CN hydrolase" evidence="2">
    <location>
        <begin position="18"/>
        <end position="267"/>
    </location>
</feature>
<proteinExistence type="predicted"/>
<organism evidence="3 4">
    <name type="scientific">Methanobrevibacter woesei</name>
    <dbReference type="NCBI Taxonomy" id="190976"/>
    <lineage>
        <taxon>Archaea</taxon>
        <taxon>Methanobacteriati</taxon>
        <taxon>Methanobacteriota</taxon>
        <taxon>Methanomada group</taxon>
        <taxon>Methanobacteria</taxon>
        <taxon>Methanobacteriales</taxon>
        <taxon>Methanobacteriaceae</taxon>
        <taxon>Methanobrevibacter</taxon>
    </lineage>
</organism>
<evidence type="ECO:0000256" key="1">
    <source>
        <dbReference type="ARBA" id="ARBA00022801"/>
    </source>
</evidence>
<dbReference type="PANTHER" id="PTHR23088">
    <property type="entry name" value="NITRILASE-RELATED"/>
    <property type="match status" value="1"/>
</dbReference>
<name>A0A2U1S8Z9_9EURY</name>
<dbReference type="AlphaFoldDB" id="A0A2U1S8Z9"/>
<dbReference type="PROSITE" id="PS01227">
    <property type="entry name" value="UPF0012"/>
    <property type="match status" value="1"/>
</dbReference>
<dbReference type="GO" id="GO:0006107">
    <property type="term" value="P:oxaloacetate metabolic process"/>
    <property type="evidence" value="ECO:0007669"/>
    <property type="project" value="TreeGrafter"/>
</dbReference>
<dbReference type="PANTHER" id="PTHR23088:SF30">
    <property type="entry name" value="OMEGA-AMIDASE NIT2"/>
    <property type="match status" value="1"/>
</dbReference>
<dbReference type="Gene3D" id="3.60.110.10">
    <property type="entry name" value="Carbon-nitrogen hydrolase"/>
    <property type="match status" value="1"/>
</dbReference>
<dbReference type="EMBL" id="MZGU01000003">
    <property type="protein sequence ID" value="PWB86745.1"/>
    <property type="molecule type" value="Genomic_DNA"/>
</dbReference>